<dbReference type="EMBL" id="JAMYJR010000012">
    <property type="protein sequence ID" value="MCO8271428.1"/>
    <property type="molecule type" value="Genomic_DNA"/>
</dbReference>
<dbReference type="Proteomes" id="UP001523369">
    <property type="component" value="Unassembled WGS sequence"/>
</dbReference>
<proteinExistence type="inferred from homology"/>
<protein>
    <submittedName>
        <fullName evidence="2">SDR family oxidoreductase</fullName>
    </submittedName>
</protein>
<evidence type="ECO:0000313" key="2">
    <source>
        <dbReference type="EMBL" id="MCO8271428.1"/>
    </source>
</evidence>
<dbReference type="Pfam" id="PF13561">
    <property type="entry name" value="adh_short_C2"/>
    <property type="match status" value="1"/>
</dbReference>
<comment type="caution">
    <text evidence="2">The sequence shown here is derived from an EMBL/GenBank/DDBJ whole genome shotgun (WGS) entry which is preliminary data.</text>
</comment>
<keyword evidence="3" id="KW-1185">Reference proteome</keyword>
<dbReference type="SUPFAM" id="SSF51735">
    <property type="entry name" value="NAD(P)-binding Rossmann-fold domains"/>
    <property type="match status" value="1"/>
</dbReference>
<evidence type="ECO:0000256" key="1">
    <source>
        <dbReference type="ARBA" id="ARBA00006484"/>
    </source>
</evidence>
<dbReference type="Gene3D" id="3.40.50.720">
    <property type="entry name" value="NAD(P)-binding Rossmann-like Domain"/>
    <property type="match status" value="1"/>
</dbReference>
<dbReference type="InterPro" id="IPR002347">
    <property type="entry name" value="SDR_fam"/>
</dbReference>
<dbReference type="RefSeq" id="WP_253237556.1">
    <property type="nucleotide sequence ID" value="NZ_JAMYJR010000012.1"/>
</dbReference>
<dbReference type="PRINTS" id="PR00081">
    <property type="entry name" value="GDHRDH"/>
</dbReference>
<dbReference type="InterPro" id="IPR050259">
    <property type="entry name" value="SDR"/>
</dbReference>
<dbReference type="CDD" id="cd05233">
    <property type="entry name" value="SDR_c"/>
    <property type="match status" value="1"/>
</dbReference>
<dbReference type="InterPro" id="IPR020904">
    <property type="entry name" value="Sc_DH/Rdtase_CS"/>
</dbReference>
<organism evidence="2 3">
    <name type="scientific">Paractinoplanes aksuensis</name>
    <dbReference type="NCBI Taxonomy" id="2939490"/>
    <lineage>
        <taxon>Bacteria</taxon>
        <taxon>Bacillati</taxon>
        <taxon>Actinomycetota</taxon>
        <taxon>Actinomycetes</taxon>
        <taxon>Micromonosporales</taxon>
        <taxon>Micromonosporaceae</taxon>
        <taxon>Paractinoplanes</taxon>
    </lineage>
</organism>
<evidence type="ECO:0000313" key="3">
    <source>
        <dbReference type="Proteomes" id="UP001523369"/>
    </source>
</evidence>
<sequence>MGRRILITGARRGIGAAIAVGLARPGHKLWLHHLAAADEAENVARLCRDLGAEATLLDADLSDPGAVRELAERAGAIDVLVNNAAKASNVDFAELPLAEWQQTFAVNVTAPMLLAQALSAGMAERGWGRIVNVVSPTVRMGGPSGPAYVSSKAALIGLTRSLARALGPAGITVNALSPGAIRTEGEAELAAGRDAEAHAPLLATQALPRALVPEDLVATVRLLVSEGSGALTGQVLEVGGGLVFR</sequence>
<gene>
    <name evidence="2" type="ORF">M1L60_12560</name>
</gene>
<dbReference type="PRINTS" id="PR00080">
    <property type="entry name" value="SDRFAMILY"/>
</dbReference>
<dbReference type="PANTHER" id="PTHR42879">
    <property type="entry name" value="3-OXOACYL-(ACYL-CARRIER-PROTEIN) REDUCTASE"/>
    <property type="match status" value="1"/>
</dbReference>
<accession>A0ABT1DKR3</accession>
<comment type="similarity">
    <text evidence="1">Belongs to the short-chain dehydrogenases/reductases (SDR) family.</text>
</comment>
<reference evidence="2 3" key="1">
    <citation type="submission" date="2022-06" db="EMBL/GenBank/DDBJ databases">
        <title>New Species of the Genus Actinoplanes, ActinopZanes ferrugineus.</title>
        <authorList>
            <person name="Ding P."/>
        </authorList>
    </citation>
    <scope>NUCLEOTIDE SEQUENCE [LARGE SCALE GENOMIC DNA]</scope>
    <source>
        <strain evidence="2 3">TRM88003</strain>
    </source>
</reference>
<dbReference type="InterPro" id="IPR036291">
    <property type="entry name" value="NAD(P)-bd_dom_sf"/>
</dbReference>
<name>A0ABT1DKR3_9ACTN</name>
<dbReference type="PROSITE" id="PS00061">
    <property type="entry name" value="ADH_SHORT"/>
    <property type="match status" value="1"/>
</dbReference>